<dbReference type="Proteomes" id="UP000298061">
    <property type="component" value="Unassembled WGS sequence"/>
</dbReference>
<dbReference type="PANTHER" id="PTHR11566">
    <property type="entry name" value="DYNAMIN"/>
    <property type="match status" value="1"/>
</dbReference>
<dbReference type="InterPro" id="IPR022812">
    <property type="entry name" value="Dynamin"/>
</dbReference>
<accession>A0A4Z0A9L4</accession>
<dbReference type="GO" id="GO:0005737">
    <property type="term" value="C:cytoplasm"/>
    <property type="evidence" value="ECO:0007669"/>
    <property type="project" value="TreeGrafter"/>
</dbReference>
<evidence type="ECO:0000313" key="2">
    <source>
        <dbReference type="EMBL" id="TFY83230.1"/>
    </source>
</evidence>
<name>A0A4Z0A9L4_9AGAM</name>
<dbReference type="GO" id="GO:0005874">
    <property type="term" value="C:microtubule"/>
    <property type="evidence" value="ECO:0007669"/>
    <property type="project" value="TreeGrafter"/>
</dbReference>
<dbReference type="GO" id="GO:0016020">
    <property type="term" value="C:membrane"/>
    <property type="evidence" value="ECO:0007669"/>
    <property type="project" value="TreeGrafter"/>
</dbReference>
<reference evidence="2 3" key="1">
    <citation type="submission" date="2019-02" db="EMBL/GenBank/DDBJ databases">
        <title>Genome sequencing of the rare red list fungi Hericium alpestre (H. flagellum).</title>
        <authorList>
            <person name="Buettner E."/>
            <person name="Kellner H."/>
        </authorList>
    </citation>
    <scope>NUCLEOTIDE SEQUENCE [LARGE SCALE GENOMIC DNA]</scope>
    <source>
        <strain evidence="2 3">DSM 108284</strain>
    </source>
</reference>
<feature type="domain" description="GED" evidence="1">
    <location>
        <begin position="160"/>
        <end position="253"/>
    </location>
</feature>
<dbReference type="GO" id="GO:0003924">
    <property type="term" value="F:GTPase activity"/>
    <property type="evidence" value="ECO:0007669"/>
    <property type="project" value="InterPro"/>
</dbReference>
<dbReference type="PANTHER" id="PTHR11566:SF21">
    <property type="entry name" value="DYNAMIN RELATED PROTEIN 1, ISOFORM A"/>
    <property type="match status" value="1"/>
</dbReference>
<dbReference type="InterPro" id="IPR003130">
    <property type="entry name" value="GED"/>
</dbReference>
<evidence type="ECO:0000313" key="3">
    <source>
        <dbReference type="Proteomes" id="UP000298061"/>
    </source>
</evidence>
<dbReference type="Gene3D" id="1.20.120.1240">
    <property type="entry name" value="Dynamin, middle domain"/>
    <property type="match status" value="1"/>
</dbReference>
<dbReference type="EMBL" id="SFCI01000043">
    <property type="protein sequence ID" value="TFY83230.1"/>
    <property type="molecule type" value="Genomic_DNA"/>
</dbReference>
<dbReference type="GO" id="GO:0005525">
    <property type="term" value="F:GTP binding"/>
    <property type="evidence" value="ECO:0007669"/>
    <property type="project" value="InterPro"/>
</dbReference>
<dbReference type="Pfam" id="PF02212">
    <property type="entry name" value="GED"/>
    <property type="match status" value="1"/>
</dbReference>
<sequence>MKRANTAVTRELPDNFPFIVIKQFILEVVQKWHAPSNFLFESTKSILLEHVQDIVDEHFQNFGHGGLRQRVSAIVATHIRARADQAAERLAFLLKLESEPYTRNRHYFQDYHTKFLKHYENLRGYGHGLYRPGPAVYREADYEESSQHSAGSPADEMYPALGIMADVRAYFQVAYKRFVDNVPMTLDQALVLDISKGLDKVIFHGLGVNGEDFAESCRRFLAEPESIRTQRQQLVRKKERLLSARTEIEDAFR</sequence>
<dbReference type="OrthoDB" id="5061070at2759"/>
<dbReference type="GO" id="GO:0008017">
    <property type="term" value="F:microtubule binding"/>
    <property type="evidence" value="ECO:0007669"/>
    <property type="project" value="TreeGrafter"/>
</dbReference>
<keyword evidence="3" id="KW-1185">Reference proteome</keyword>
<dbReference type="InterPro" id="IPR020850">
    <property type="entry name" value="GED_dom"/>
</dbReference>
<dbReference type="PROSITE" id="PS51388">
    <property type="entry name" value="GED"/>
    <property type="match status" value="1"/>
</dbReference>
<comment type="caution">
    <text evidence="2">The sequence shown here is derived from an EMBL/GenBank/DDBJ whole genome shotgun (WGS) entry which is preliminary data.</text>
</comment>
<gene>
    <name evidence="2" type="ORF">EWM64_g795</name>
</gene>
<organism evidence="2 3">
    <name type="scientific">Hericium alpestre</name>
    <dbReference type="NCBI Taxonomy" id="135208"/>
    <lineage>
        <taxon>Eukaryota</taxon>
        <taxon>Fungi</taxon>
        <taxon>Dikarya</taxon>
        <taxon>Basidiomycota</taxon>
        <taxon>Agaricomycotina</taxon>
        <taxon>Agaricomycetes</taxon>
        <taxon>Russulales</taxon>
        <taxon>Hericiaceae</taxon>
        <taxon>Hericium</taxon>
    </lineage>
</organism>
<dbReference type="AlphaFoldDB" id="A0A4Z0A9L4"/>
<protein>
    <recommendedName>
        <fullName evidence="1">GED domain-containing protein</fullName>
    </recommendedName>
</protein>
<evidence type="ECO:0000259" key="1">
    <source>
        <dbReference type="PROSITE" id="PS51388"/>
    </source>
</evidence>
<proteinExistence type="predicted"/>